<protein>
    <submittedName>
        <fullName evidence="2">Hypothetical membrane protein</fullName>
    </submittedName>
</protein>
<reference evidence="2 3" key="1">
    <citation type="submission" date="2010-12" db="EMBL/GenBank/DDBJ databases">
        <title>Whole genome sequence of Anaerolinea thermophila UNI-1.</title>
        <authorList>
            <person name="Narita-Yamada S."/>
            <person name="Kishi E."/>
            <person name="Watanabe Y."/>
            <person name="Takasaki K."/>
            <person name="Ankai A."/>
            <person name="Oguchi A."/>
            <person name="Fukui S."/>
            <person name="Takahashi M."/>
            <person name="Yashiro I."/>
            <person name="Hosoyama A."/>
            <person name="Sekiguchi Y."/>
            <person name="Hanada S."/>
            <person name="Fujita N."/>
        </authorList>
    </citation>
    <scope>NUCLEOTIDE SEQUENCE [LARGE SCALE GENOMIC DNA]</scope>
    <source>
        <strain evidence="3">DSM 14523 / JCM 11388 / NBRC 100420 / UNI-1</strain>
    </source>
</reference>
<dbReference type="AlphaFoldDB" id="E8N2S9"/>
<feature type="transmembrane region" description="Helical" evidence="1">
    <location>
        <begin position="131"/>
        <end position="154"/>
    </location>
</feature>
<dbReference type="KEGG" id="atm:ANT_30530"/>
<evidence type="ECO:0000313" key="2">
    <source>
        <dbReference type="EMBL" id="BAJ65079.1"/>
    </source>
</evidence>
<keyword evidence="1" id="KW-0472">Membrane</keyword>
<feature type="transmembrane region" description="Helical" evidence="1">
    <location>
        <begin position="269"/>
        <end position="289"/>
    </location>
</feature>
<feature type="transmembrane region" description="Helical" evidence="1">
    <location>
        <begin position="40"/>
        <end position="60"/>
    </location>
</feature>
<organism evidence="2 3">
    <name type="scientific">Anaerolinea thermophila (strain DSM 14523 / JCM 11388 / NBRC 100420 / UNI-1)</name>
    <dbReference type="NCBI Taxonomy" id="926569"/>
    <lineage>
        <taxon>Bacteria</taxon>
        <taxon>Bacillati</taxon>
        <taxon>Chloroflexota</taxon>
        <taxon>Anaerolineae</taxon>
        <taxon>Anaerolineales</taxon>
        <taxon>Anaerolineaceae</taxon>
        <taxon>Anaerolinea</taxon>
    </lineage>
</organism>
<evidence type="ECO:0000256" key="1">
    <source>
        <dbReference type="SAM" id="Phobius"/>
    </source>
</evidence>
<proteinExistence type="predicted"/>
<feature type="transmembrane region" description="Helical" evidence="1">
    <location>
        <begin position="322"/>
        <end position="342"/>
    </location>
</feature>
<feature type="transmembrane region" description="Helical" evidence="1">
    <location>
        <begin position="166"/>
        <end position="192"/>
    </location>
</feature>
<gene>
    <name evidence="2" type="ordered locus">ANT_30530</name>
</gene>
<name>E8N2S9_ANATU</name>
<dbReference type="RefSeq" id="WP_013561420.1">
    <property type="nucleotide sequence ID" value="NC_014960.1"/>
</dbReference>
<feature type="transmembrane region" description="Helical" evidence="1">
    <location>
        <begin position="240"/>
        <end position="263"/>
    </location>
</feature>
<feature type="transmembrane region" description="Helical" evidence="1">
    <location>
        <begin position="72"/>
        <end position="91"/>
    </location>
</feature>
<feature type="transmembrane region" description="Helical" evidence="1">
    <location>
        <begin position="204"/>
        <end position="228"/>
    </location>
</feature>
<feature type="transmembrane region" description="Helical" evidence="1">
    <location>
        <begin position="348"/>
        <end position="371"/>
    </location>
</feature>
<dbReference type="STRING" id="926569.ANT_30530"/>
<keyword evidence="1" id="KW-0812">Transmembrane</keyword>
<feature type="transmembrane region" description="Helical" evidence="1">
    <location>
        <begin position="448"/>
        <end position="469"/>
    </location>
</feature>
<sequence length="478" mass="52391">MNRRIFIVAILGGLAGNVLAYSALGAFLPQEIFHIKPSAFIAYVCLAGLVVLWFLCGWLAGWMSGASTRRQAMGAGALTGGIAALMVNGSFGELIAGLVGTTALLNAQILPAINEADVILRVSDTANTILLYNYISIWAAIFLGVFFGALGGWLGGALSKPSRSHAFFWQGILVSLLPLFTLLSFGVLRLYFTRMKELSNGEQNLLAISFGLHFLFLIFLHFAGWRLLKATPYTSQIPSLKTALSTFFCLALAIPATLAFMTFTNHFSISFACILLIVIVVFIGATQVVKNYRKNESQEENPRKGWLRTFLSWLGNIGEPRLLGIYFLFFALLTLLGIFLVMREALLQVIWLIAGMLLILTFAILAFRAGWQARSQEAPHVSWIEYSISASTASFLSSLWMGLNISPAFALTFLSLSFMEQGASENLVITADAQGVVNSYFNIMPSFILFWSITAVISGILAFLVGWLLRRPQNQPSA</sequence>
<dbReference type="HOGENOM" id="CLU_570676_0_0_0"/>
<accession>E8N2S9</accession>
<keyword evidence="1" id="KW-1133">Transmembrane helix</keyword>
<dbReference type="InParanoid" id="E8N2S9"/>
<keyword evidence="3" id="KW-1185">Reference proteome</keyword>
<evidence type="ECO:0000313" key="3">
    <source>
        <dbReference type="Proteomes" id="UP000008922"/>
    </source>
</evidence>
<dbReference type="Proteomes" id="UP000008922">
    <property type="component" value="Chromosome"/>
</dbReference>
<dbReference type="EMBL" id="AP012029">
    <property type="protein sequence ID" value="BAJ65079.1"/>
    <property type="molecule type" value="Genomic_DNA"/>
</dbReference>